<gene>
    <name evidence="4" type="ORF">GCM10023215_37850</name>
</gene>
<dbReference type="Gene3D" id="3.20.20.30">
    <property type="entry name" value="Luciferase-like domain"/>
    <property type="match status" value="1"/>
</dbReference>
<dbReference type="Pfam" id="PF00296">
    <property type="entry name" value="Bac_luciferase"/>
    <property type="match status" value="1"/>
</dbReference>
<dbReference type="InterPro" id="IPR022290">
    <property type="entry name" value="LLM_Atu2307-like"/>
</dbReference>
<dbReference type="RefSeq" id="WP_345381912.1">
    <property type="nucleotide sequence ID" value="NZ_BAABIC010000012.1"/>
</dbReference>
<evidence type="ECO:0000256" key="2">
    <source>
        <dbReference type="ARBA" id="ARBA00023033"/>
    </source>
</evidence>
<reference evidence="5" key="1">
    <citation type="journal article" date="2019" name="Int. J. Syst. Evol. Microbiol.">
        <title>The Global Catalogue of Microorganisms (GCM) 10K type strain sequencing project: providing services to taxonomists for standard genome sequencing and annotation.</title>
        <authorList>
            <consortium name="The Broad Institute Genomics Platform"/>
            <consortium name="The Broad Institute Genome Sequencing Center for Infectious Disease"/>
            <person name="Wu L."/>
            <person name="Ma J."/>
        </authorList>
    </citation>
    <scope>NUCLEOTIDE SEQUENCE [LARGE SCALE GENOMIC DNA]</scope>
    <source>
        <strain evidence="5">JCM 18055</strain>
    </source>
</reference>
<evidence type="ECO:0000313" key="5">
    <source>
        <dbReference type="Proteomes" id="UP001500325"/>
    </source>
</evidence>
<dbReference type="EMBL" id="BAABIC010000012">
    <property type="protein sequence ID" value="GAA4696275.1"/>
    <property type="molecule type" value="Genomic_DNA"/>
</dbReference>
<feature type="domain" description="Luciferase-like" evidence="3">
    <location>
        <begin position="17"/>
        <end position="307"/>
    </location>
</feature>
<protein>
    <submittedName>
        <fullName evidence="4">LLM class flavin-dependent oxidoreductase</fullName>
    </submittedName>
</protein>
<dbReference type="SUPFAM" id="SSF51679">
    <property type="entry name" value="Bacterial luciferase-like"/>
    <property type="match status" value="1"/>
</dbReference>
<organism evidence="4 5">
    <name type="scientific">Pseudonocardia yuanmonensis</name>
    <dbReference type="NCBI Taxonomy" id="1095914"/>
    <lineage>
        <taxon>Bacteria</taxon>
        <taxon>Bacillati</taxon>
        <taxon>Actinomycetota</taxon>
        <taxon>Actinomycetes</taxon>
        <taxon>Pseudonocardiales</taxon>
        <taxon>Pseudonocardiaceae</taxon>
        <taxon>Pseudonocardia</taxon>
    </lineage>
</organism>
<evidence type="ECO:0000259" key="3">
    <source>
        <dbReference type="Pfam" id="PF00296"/>
    </source>
</evidence>
<accession>A0ABP8WVM1</accession>
<dbReference type="InterPro" id="IPR011251">
    <property type="entry name" value="Luciferase-like_dom"/>
</dbReference>
<proteinExistence type="predicted"/>
<keyword evidence="1" id="KW-0560">Oxidoreductase</keyword>
<keyword evidence="5" id="KW-1185">Reference proteome</keyword>
<dbReference type="Proteomes" id="UP001500325">
    <property type="component" value="Unassembled WGS sequence"/>
</dbReference>
<evidence type="ECO:0000313" key="4">
    <source>
        <dbReference type="EMBL" id="GAA4696275.1"/>
    </source>
</evidence>
<keyword evidence="2" id="KW-0503">Monooxygenase</keyword>
<sequence length="356" mass="38969">MSTDRVELGLDTFGDVTVDGQGDRQPYAQVIRNVVEQAVLADRLGIDVFGVGEHHRDDYAISAPEIVLAAIAGRTERIRLGTAVTVLSSDDPVRVFERFATLDAVSNGRAEITLGRGSFTESFPLFGHDLADYETLFEEKLDLMARLLEEGPVTWEGTVRAALRDQQVYPKTESGRITTWVGVGGSPQSVVRAASHGFPLVLAVIGGDPVRFAPYAELYRRSLEQLGREQLPIAVHAPGFVAETDEEAVETLFPHAKIALDRIGRERGWPPLTRARFEADVRGGAQHVGSPETVARKIARTVRALGLQRFDLKYTTGTLPHAELMKSIELYGTVVAPRVRELLAAQPDARPDEIAV</sequence>
<comment type="caution">
    <text evidence="4">The sequence shown here is derived from an EMBL/GenBank/DDBJ whole genome shotgun (WGS) entry which is preliminary data.</text>
</comment>
<evidence type="ECO:0000256" key="1">
    <source>
        <dbReference type="ARBA" id="ARBA00023002"/>
    </source>
</evidence>
<name>A0ABP8WVM1_9PSEU</name>
<dbReference type="InterPro" id="IPR036661">
    <property type="entry name" value="Luciferase-like_sf"/>
</dbReference>
<dbReference type="PANTHER" id="PTHR30137:SF8">
    <property type="entry name" value="BLR5498 PROTEIN"/>
    <property type="match status" value="1"/>
</dbReference>
<dbReference type="NCBIfam" id="TIGR03858">
    <property type="entry name" value="LLM_2I7G"/>
    <property type="match status" value="1"/>
</dbReference>
<dbReference type="PANTHER" id="PTHR30137">
    <property type="entry name" value="LUCIFERASE-LIKE MONOOXYGENASE"/>
    <property type="match status" value="1"/>
</dbReference>
<dbReference type="InterPro" id="IPR050766">
    <property type="entry name" value="Bact_Lucif_Oxidored"/>
</dbReference>